<accession>A0A2Z7AG01</accession>
<dbReference type="Proteomes" id="UP000250235">
    <property type="component" value="Unassembled WGS sequence"/>
</dbReference>
<proteinExistence type="predicted"/>
<organism evidence="2 3">
    <name type="scientific">Dorcoceras hygrometricum</name>
    <dbReference type="NCBI Taxonomy" id="472368"/>
    <lineage>
        <taxon>Eukaryota</taxon>
        <taxon>Viridiplantae</taxon>
        <taxon>Streptophyta</taxon>
        <taxon>Embryophyta</taxon>
        <taxon>Tracheophyta</taxon>
        <taxon>Spermatophyta</taxon>
        <taxon>Magnoliopsida</taxon>
        <taxon>eudicotyledons</taxon>
        <taxon>Gunneridae</taxon>
        <taxon>Pentapetalae</taxon>
        <taxon>asterids</taxon>
        <taxon>lamiids</taxon>
        <taxon>Lamiales</taxon>
        <taxon>Gesneriaceae</taxon>
        <taxon>Didymocarpoideae</taxon>
        <taxon>Trichosporeae</taxon>
        <taxon>Loxocarpinae</taxon>
        <taxon>Dorcoceras</taxon>
    </lineage>
</organism>
<gene>
    <name evidence="2" type="ORF">F511_21152</name>
</gene>
<protein>
    <submittedName>
        <fullName evidence="2">Uncharacterized protein</fullName>
    </submittedName>
</protein>
<name>A0A2Z7AG01_9LAMI</name>
<dbReference type="AlphaFoldDB" id="A0A2Z7AG01"/>
<evidence type="ECO:0000313" key="2">
    <source>
        <dbReference type="EMBL" id="KZV17996.1"/>
    </source>
</evidence>
<reference evidence="2 3" key="1">
    <citation type="journal article" date="2015" name="Proc. Natl. Acad. Sci. U.S.A.">
        <title>The resurrection genome of Boea hygrometrica: A blueprint for survival of dehydration.</title>
        <authorList>
            <person name="Xiao L."/>
            <person name="Yang G."/>
            <person name="Zhang L."/>
            <person name="Yang X."/>
            <person name="Zhao S."/>
            <person name="Ji Z."/>
            <person name="Zhou Q."/>
            <person name="Hu M."/>
            <person name="Wang Y."/>
            <person name="Chen M."/>
            <person name="Xu Y."/>
            <person name="Jin H."/>
            <person name="Xiao X."/>
            <person name="Hu G."/>
            <person name="Bao F."/>
            <person name="Hu Y."/>
            <person name="Wan P."/>
            <person name="Li L."/>
            <person name="Deng X."/>
            <person name="Kuang T."/>
            <person name="Xiang C."/>
            <person name="Zhu J.K."/>
            <person name="Oliver M.J."/>
            <person name="He Y."/>
        </authorList>
    </citation>
    <scope>NUCLEOTIDE SEQUENCE [LARGE SCALE GENOMIC DNA]</scope>
    <source>
        <strain evidence="3">cv. XS01</strain>
    </source>
</reference>
<dbReference type="EMBL" id="KV017595">
    <property type="protein sequence ID" value="KZV17996.1"/>
    <property type="molecule type" value="Genomic_DNA"/>
</dbReference>
<keyword evidence="3" id="KW-1185">Reference proteome</keyword>
<sequence>MGCPGHELNLEGKISRCSAATNSSAGGHHQRKAARSSRSAARITAHVAPNVGATRDLSSDHHCATSARSGAHQPATSSVTICAGQGQRSADWWELEPVVALVVVVAGSRRAIARINEEMTRGGYCCACGIQSRRVVQ</sequence>
<evidence type="ECO:0000313" key="3">
    <source>
        <dbReference type="Proteomes" id="UP000250235"/>
    </source>
</evidence>
<evidence type="ECO:0000256" key="1">
    <source>
        <dbReference type="SAM" id="MobiDB-lite"/>
    </source>
</evidence>
<feature type="region of interest" description="Disordered" evidence="1">
    <location>
        <begin position="20"/>
        <end position="40"/>
    </location>
</feature>